<dbReference type="SMART" id="SM00226">
    <property type="entry name" value="LMWPc"/>
    <property type="match status" value="1"/>
</dbReference>
<feature type="active site" evidence="5">
    <location>
        <position position="18"/>
    </location>
</feature>
<dbReference type="PRINTS" id="PR00719">
    <property type="entry name" value="LMWPTPASE"/>
</dbReference>
<evidence type="ECO:0000256" key="1">
    <source>
        <dbReference type="ARBA" id="ARBA00011063"/>
    </source>
</evidence>
<sequence length="166" mass="18784">MTVIPSRVLCVCLGNICRSPTAEVILKTIAKRNGLQLAVDSAGTSNYHPSVSPDRRSQHHALQHGYDLSALKARQVRDQDFFEFDLILAMDHANLSDLQNWLLRIAPQINKGHSIAKLALMSEHDPIYPLQSVPDPYYGEAHDFERVIHHIESSASAWVRHWKKQT</sequence>
<name>A0A345P6G1_9GAMM</name>
<gene>
    <name evidence="7" type="ORF">HYN46_08485</name>
</gene>
<dbReference type="Gene3D" id="3.40.50.2300">
    <property type="match status" value="1"/>
</dbReference>
<dbReference type="PANTHER" id="PTHR11717">
    <property type="entry name" value="LOW MOLECULAR WEIGHT PROTEIN TYROSINE PHOSPHATASE"/>
    <property type="match status" value="1"/>
</dbReference>
<evidence type="ECO:0000256" key="4">
    <source>
        <dbReference type="ARBA" id="ARBA00022912"/>
    </source>
</evidence>
<dbReference type="InterPro" id="IPR036196">
    <property type="entry name" value="Ptyr_pPase_sf"/>
</dbReference>
<keyword evidence="8" id="KW-1185">Reference proteome</keyword>
<keyword evidence="3" id="KW-0378">Hydrolase</keyword>
<dbReference type="EC" id="3.1.3.48" evidence="2"/>
<dbReference type="AlphaFoldDB" id="A0A345P6G1"/>
<dbReference type="OrthoDB" id="9784339at2"/>
<dbReference type="SUPFAM" id="SSF52788">
    <property type="entry name" value="Phosphotyrosine protein phosphatases I"/>
    <property type="match status" value="1"/>
</dbReference>
<reference evidence="7 8" key="1">
    <citation type="submission" date="2018-07" db="EMBL/GenBank/DDBJ databases">
        <title>Genome sequencing of Moraxellaceae gen. HYN0046.</title>
        <authorList>
            <person name="Kim M."/>
            <person name="Yi H."/>
        </authorList>
    </citation>
    <scope>NUCLEOTIDE SEQUENCE [LARGE SCALE GENOMIC DNA]</scope>
    <source>
        <strain evidence="7 8">HYN0046</strain>
    </source>
</reference>
<dbReference type="InterPro" id="IPR023485">
    <property type="entry name" value="Ptyr_pPase"/>
</dbReference>
<evidence type="ECO:0000256" key="2">
    <source>
        <dbReference type="ARBA" id="ARBA00013064"/>
    </source>
</evidence>
<dbReference type="GO" id="GO:0004725">
    <property type="term" value="F:protein tyrosine phosphatase activity"/>
    <property type="evidence" value="ECO:0007669"/>
    <property type="project" value="UniProtKB-EC"/>
</dbReference>
<dbReference type="InterPro" id="IPR050438">
    <property type="entry name" value="LMW_PTPase"/>
</dbReference>
<comment type="similarity">
    <text evidence="1">Belongs to the low molecular weight phosphotyrosine protein phosphatase family.</text>
</comment>
<dbReference type="Pfam" id="PF01451">
    <property type="entry name" value="LMWPc"/>
    <property type="match status" value="1"/>
</dbReference>
<evidence type="ECO:0000313" key="8">
    <source>
        <dbReference type="Proteomes" id="UP000253940"/>
    </source>
</evidence>
<feature type="active site" description="Nucleophile" evidence="5">
    <location>
        <position position="12"/>
    </location>
</feature>
<proteinExistence type="inferred from homology"/>
<dbReference type="Proteomes" id="UP000253940">
    <property type="component" value="Chromosome"/>
</dbReference>
<evidence type="ECO:0000256" key="3">
    <source>
        <dbReference type="ARBA" id="ARBA00022801"/>
    </source>
</evidence>
<feature type="active site" description="Proton donor" evidence="5">
    <location>
        <position position="135"/>
    </location>
</feature>
<dbReference type="RefSeq" id="WP_114898980.1">
    <property type="nucleotide sequence ID" value="NZ_CP031222.1"/>
</dbReference>
<feature type="domain" description="Phosphotyrosine protein phosphatase I" evidence="6">
    <location>
        <begin position="6"/>
        <end position="161"/>
    </location>
</feature>
<evidence type="ECO:0000259" key="6">
    <source>
        <dbReference type="SMART" id="SM00226"/>
    </source>
</evidence>
<dbReference type="InterPro" id="IPR017867">
    <property type="entry name" value="Tyr_phospatase_low_mol_wt"/>
</dbReference>
<organism evidence="7 8">
    <name type="scientific">Aquirhabdus parva</name>
    <dbReference type="NCBI Taxonomy" id="2283318"/>
    <lineage>
        <taxon>Bacteria</taxon>
        <taxon>Pseudomonadati</taxon>
        <taxon>Pseudomonadota</taxon>
        <taxon>Gammaproteobacteria</taxon>
        <taxon>Moraxellales</taxon>
        <taxon>Moraxellaceae</taxon>
        <taxon>Aquirhabdus</taxon>
    </lineage>
</organism>
<dbReference type="KEGG" id="mbah:HYN46_08485"/>
<dbReference type="EMBL" id="CP031222">
    <property type="protein sequence ID" value="AXI02870.1"/>
    <property type="molecule type" value="Genomic_DNA"/>
</dbReference>
<evidence type="ECO:0000256" key="5">
    <source>
        <dbReference type="PIRSR" id="PIRSR617867-1"/>
    </source>
</evidence>
<accession>A0A345P6G1</accession>
<dbReference type="CDD" id="cd16343">
    <property type="entry name" value="LMWPTP"/>
    <property type="match status" value="1"/>
</dbReference>
<keyword evidence="4" id="KW-0904">Protein phosphatase</keyword>
<evidence type="ECO:0000313" key="7">
    <source>
        <dbReference type="EMBL" id="AXI02870.1"/>
    </source>
</evidence>
<protein>
    <recommendedName>
        <fullName evidence="2">protein-tyrosine-phosphatase</fullName>
        <ecNumber evidence="2">3.1.3.48</ecNumber>
    </recommendedName>
</protein>
<dbReference type="PANTHER" id="PTHR11717:SF7">
    <property type="entry name" value="LOW MOLECULAR WEIGHT PHOSPHOTYROSINE PROTEIN PHOSPHATASE"/>
    <property type="match status" value="1"/>
</dbReference>